<protein>
    <submittedName>
        <fullName evidence="8">Rhomboid-related protein 3</fullName>
    </submittedName>
</protein>
<evidence type="ECO:0000256" key="1">
    <source>
        <dbReference type="ARBA" id="ARBA00004141"/>
    </source>
</evidence>
<dbReference type="PANTHER" id="PTHR45840:SF2">
    <property type="entry name" value="PROTEIN RHOMBOID-RELATED"/>
    <property type="match status" value="1"/>
</dbReference>
<reference evidence="8 9" key="1">
    <citation type="submission" date="2021-06" db="EMBL/GenBank/DDBJ databases">
        <title>Caerostris extrusa draft genome.</title>
        <authorList>
            <person name="Kono N."/>
            <person name="Arakawa K."/>
        </authorList>
    </citation>
    <scope>NUCLEOTIDE SEQUENCE [LARGE SCALE GENOMIC DNA]</scope>
</reference>
<comment type="subcellular location">
    <subcellularLocation>
        <location evidence="1">Membrane</location>
        <topology evidence="1">Multi-pass membrane protein</topology>
    </subcellularLocation>
</comment>
<organism evidence="8 9">
    <name type="scientific">Caerostris extrusa</name>
    <name type="common">Bark spider</name>
    <name type="synonym">Caerostris bankana</name>
    <dbReference type="NCBI Taxonomy" id="172846"/>
    <lineage>
        <taxon>Eukaryota</taxon>
        <taxon>Metazoa</taxon>
        <taxon>Ecdysozoa</taxon>
        <taxon>Arthropoda</taxon>
        <taxon>Chelicerata</taxon>
        <taxon>Arachnida</taxon>
        <taxon>Araneae</taxon>
        <taxon>Araneomorphae</taxon>
        <taxon>Entelegynae</taxon>
        <taxon>Araneoidea</taxon>
        <taxon>Araneidae</taxon>
        <taxon>Caerostris</taxon>
    </lineage>
</organism>
<evidence type="ECO:0000313" key="9">
    <source>
        <dbReference type="Proteomes" id="UP001054945"/>
    </source>
</evidence>
<proteinExistence type="inferred from homology"/>
<keyword evidence="4 6" id="KW-1133">Transmembrane helix</keyword>
<dbReference type="InterPro" id="IPR035952">
    <property type="entry name" value="Rhomboid-like_sf"/>
</dbReference>
<gene>
    <name evidence="8" type="primary">RHBDL3</name>
    <name evidence="8" type="ORF">CEXT_412971</name>
</gene>
<evidence type="ECO:0000256" key="5">
    <source>
        <dbReference type="ARBA" id="ARBA00023136"/>
    </source>
</evidence>
<dbReference type="AlphaFoldDB" id="A0AAV4N5U5"/>
<dbReference type="Gene3D" id="1.20.1540.10">
    <property type="entry name" value="Rhomboid-like"/>
    <property type="match status" value="1"/>
</dbReference>
<dbReference type="EMBL" id="BPLR01002997">
    <property type="protein sequence ID" value="GIX80079.1"/>
    <property type="molecule type" value="Genomic_DNA"/>
</dbReference>
<accession>A0AAV4N5U5</accession>
<sequence>MLYLPRPRTCTRALLHPYFKLKVEEVWPRLIKPSLPSPYRPSCNSVDRTYSSPFFNNTRNVVIVLMSGKRTRSFRIAVQHRDREELLRERDRALFHSMVAKIAHHFLADDRDRKYYADRYTCCPPPLFILLVTLVELGFFTYYTASTGEITTTGPVPIDSPFIYRPDKREEVWRFFFYMLLHAGWIHLLFNLLVQVCVGLPLEMVHGSLRIGTVYMAGVLAGSLGTSVLTLMSI</sequence>
<dbReference type="Pfam" id="PF01694">
    <property type="entry name" value="Rhomboid"/>
    <property type="match status" value="1"/>
</dbReference>
<dbReference type="Proteomes" id="UP001054945">
    <property type="component" value="Unassembled WGS sequence"/>
</dbReference>
<keyword evidence="3 6" id="KW-0812">Transmembrane</keyword>
<feature type="transmembrane region" description="Helical" evidence="6">
    <location>
        <begin position="175"/>
        <end position="194"/>
    </location>
</feature>
<keyword evidence="5 6" id="KW-0472">Membrane</keyword>
<evidence type="ECO:0000256" key="2">
    <source>
        <dbReference type="ARBA" id="ARBA00009045"/>
    </source>
</evidence>
<dbReference type="InterPro" id="IPR022764">
    <property type="entry name" value="Peptidase_S54_rhomboid_dom"/>
</dbReference>
<dbReference type="GO" id="GO:0016020">
    <property type="term" value="C:membrane"/>
    <property type="evidence" value="ECO:0007669"/>
    <property type="project" value="UniProtKB-SubCell"/>
</dbReference>
<keyword evidence="9" id="KW-1185">Reference proteome</keyword>
<evidence type="ECO:0000256" key="6">
    <source>
        <dbReference type="SAM" id="Phobius"/>
    </source>
</evidence>
<name>A0AAV4N5U5_CAEEX</name>
<dbReference type="PANTHER" id="PTHR45840">
    <property type="entry name" value="RHOMBOID-RELATED PROTEIN"/>
    <property type="match status" value="1"/>
</dbReference>
<dbReference type="SUPFAM" id="SSF144091">
    <property type="entry name" value="Rhomboid-like"/>
    <property type="match status" value="1"/>
</dbReference>
<feature type="transmembrane region" description="Helical" evidence="6">
    <location>
        <begin position="214"/>
        <end position="232"/>
    </location>
</feature>
<dbReference type="GO" id="GO:0004252">
    <property type="term" value="F:serine-type endopeptidase activity"/>
    <property type="evidence" value="ECO:0007669"/>
    <property type="project" value="InterPro"/>
</dbReference>
<dbReference type="InterPro" id="IPR051739">
    <property type="entry name" value="Rhomboid_IM_Serine_Proteases"/>
</dbReference>
<evidence type="ECO:0000313" key="8">
    <source>
        <dbReference type="EMBL" id="GIX80079.1"/>
    </source>
</evidence>
<comment type="caution">
    <text evidence="8">The sequence shown here is derived from an EMBL/GenBank/DDBJ whole genome shotgun (WGS) entry which is preliminary data.</text>
</comment>
<comment type="similarity">
    <text evidence="2">Belongs to the peptidase S54 family.</text>
</comment>
<evidence type="ECO:0000259" key="7">
    <source>
        <dbReference type="Pfam" id="PF01694"/>
    </source>
</evidence>
<evidence type="ECO:0000256" key="3">
    <source>
        <dbReference type="ARBA" id="ARBA00022692"/>
    </source>
</evidence>
<feature type="domain" description="Peptidase S54 rhomboid" evidence="7">
    <location>
        <begin position="170"/>
        <end position="230"/>
    </location>
</feature>
<evidence type="ECO:0000256" key="4">
    <source>
        <dbReference type="ARBA" id="ARBA00022989"/>
    </source>
</evidence>